<comment type="caution">
    <text evidence="1">The sequence shown here is derived from an EMBL/GenBank/DDBJ whole genome shotgun (WGS) entry which is preliminary data.</text>
</comment>
<evidence type="ECO:0000313" key="2">
    <source>
        <dbReference type="Proteomes" id="UP001472677"/>
    </source>
</evidence>
<keyword evidence="2" id="KW-1185">Reference proteome</keyword>
<protein>
    <submittedName>
        <fullName evidence="1">Uncharacterized protein</fullName>
    </submittedName>
</protein>
<evidence type="ECO:0000313" key="1">
    <source>
        <dbReference type="EMBL" id="KAK8556227.1"/>
    </source>
</evidence>
<dbReference type="Proteomes" id="UP001472677">
    <property type="component" value="Unassembled WGS sequence"/>
</dbReference>
<reference evidence="1 2" key="1">
    <citation type="journal article" date="2024" name="G3 (Bethesda)">
        <title>Genome assembly of Hibiscus sabdariffa L. provides insights into metabolisms of medicinal natural products.</title>
        <authorList>
            <person name="Kim T."/>
        </authorList>
    </citation>
    <scope>NUCLEOTIDE SEQUENCE [LARGE SCALE GENOMIC DNA]</scope>
    <source>
        <strain evidence="1">TK-2024</strain>
        <tissue evidence="1">Old leaves</tissue>
    </source>
</reference>
<organism evidence="1 2">
    <name type="scientific">Hibiscus sabdariffa</name>
    <name type="common">roselle</name>
    <dbReference type="NCBI Taxonomy" id="183260"/>
    <lineage>
        <taxon>Eukaryota</taxon>
        <taxon>Viridiplantae</taxon>
        <taxon>Streptophyta</taxon>
        <taxon>Embryophyta</taxon>
        <taxon>Tracheophyta</taxon>
        <taxon>Spermatophyta</taxon>
        <taxon>Magnoliopsida</taxon>
        <taxon>eudicotyledons</taxon>
        <taxon>Gunneridae</taxon>
        <taxon>Pentapetalae</taxon>
        <taxon>rosids</taxon>
        <taxon>malvids</taxon>
        <taxon>Malvales</taxon>
        <taxon>Malvaceae</taxon>
        <taxon>Malvoideae</taxon>
        <taxon>Hibiscus</taxon>
    </lineage>
</organism>
<name>A0ABR2E9Y3_9ROSI</name>
<dbReference type="EMBL" id="JBBPBM010000017">
    <property type="protein sequence ID" value="KAK8556227.1"/>
    <property type="molecule type" value="Genomic_DNA"/>
</dbReference>
<sequence>MPVSKVTQVWKRKEILLDGVTSGEASSLGVIKEGSFDAVLPASELDAGVARESIEDREGCLEDSTPVEEVVSNVEILREVSKAVAMPTKMGDSDQAMLNVVGDVGSDFPSLQASIQ</sequence>
<gene>
    <name evidence="1" type="ORF">V6N12_002638</name>
</gene>
<accession>A0ABR2E9Y3</accession>
<proteinExistence type="predicted"/>